<reference evidence="7" key="1">
    <citation type="submission" date="2020-10" db="EMBL/GenBank/DDBJ databases">
        <authorList>
            <person name="Gilroy R."/>
        </authorList>
    </citation>
    <scope>NUCLEOTIDE SEQUENCE</scope>
    <source>
        <strain evidence="7">ChiHecec2B26-709</strain>
    </source>
</reference>
<comment type="similarity">
    <text evidence="1 4">Belongs to the glycosyl hydrolase 28 family.</text>
</comment>
<dbReference type="EMBL" id="DVLC01000122">
    <property type="protein sequence ID" value="HIT47541.1"/>
    <property type="molecule type" value="Genomic_DNA"/>
</dbReference>
<evidence type="ECO:0000256" key="3">
    <source>
        <dbReference type="ARBA" id="ARBA00023295"/>
    </source>
</evidence>
<evidence type="ECO:0000313" key="7">
    <source>
        <dbReference type="EMBL" id="HIT47541.1"/>
    </source>
</evidence>
<dbReference type="AlphaFoldDB" id="A0A9D1GP91"/>
<evidence type="ECO:0000256" key="5">
    <source>
        <dbReference type="SAM" id="MobiDB-lite"/>
    </source>
</evidence>
<feature type="chain" id="PRO_5039389276" evidence="6">
    <location>
        <begin position="21"/>
        <end position="444"/>
    </location>
</feature>
<reference evidence="7" key="2">
    <citation type="journal article" date="2021" name="PeerJ">
        <title>Extensive microbial diversity within the chicken gut microbiome revealed by metagenomics and culture.</title>
        <authorList>
            <person name="Gilroy R."/>
            <person name="Ravi A."/>
            <person name="Getino M."/>
            <person name="Pursley I."/>
            <person name="Horton D.L."/>
            <person name="Alikhan N.F."/>
            <person name="Baker D."/>
            <person name="Gharbi K."/>
            <person name="Hall N."/>
            <person name="Watson M."/>
            <person name="Adriaenssens E.M."/>
            <person name="Foster-Nyarko E."/>
            <person name="Jarju S."/>
            <person name="Secka A."/>
            <person name="Antonio M."/>
            <person name="Oren A."/>
            <person name="Chaudhuri R.R."/>
            <person name="La Ragione R."/>
            <person name="Hildebrand F."/>
            <person name="Pallen M.J."/>
        </authorList>
    </citation>
    <scope>NUCLEOTIDE SEQUENCE</scope>
    <source>
        <strain evidence="7">ChiHecec2B26-709</strain>
    </source>
</reference>
<sequence>MRRLLPVMIVFLLSGIAASAAEVWPDGSKMEKWFTSEPVRVSGQEARRFVITDYGVVRDSTLLQTAAIQKVIDLAAEKGGTVVIPEGVFLSSSLFFKPGTHLHLEKGAVLKGSDNVSDYEVRQVHIEGVIQPYIAALVNAYSVDGFTITGEGVIDGNGLQYWRDFWTRRRVNPNCTNLEALRPRMIYVAQSRDIFFEGVTFRNSGFWTTHLYKCDYVRIKDVTIFAPNEPIPAPSSDAIDLDACNNVHITGCNISVNDDIVCLKGGKGPWADEDPDNGTNSNVLVENCYFGRGPGVLTFGSECIGARNVILRDSEVHGATRVLQFKMRPDTPQNYEYVLVENITGESRYFFYVAPWTQFFDLKGHDGLLMSYGSHVTMRNCRMTCEKAIAITEQPDQYELSDIVIENNDITETGPKEARMPSKQDWQMPTGTPDPRSGVIPESK</sequence>
<feature type="region of interest" description="Disordered" evidence="5">
    <location>
        <begin position="409"/>
        <end position="444"/>
    </location>
</feature>
<protein>
    <submittedName>
        <fullName evidence="7">Right-handed parallel beta-helix repeat-containing protein</fullName>
    </submittedName>
</protein>
<evidence type="ECO:0000256" key="2">
    <source>
        <dbReference type="ARBA" id="ARBA00022801"/>
    </source>
</evidence>
<accession>A0A9D1GP91</accession>
<keyword evidence="3 4" id="KW-0326">Glycosidase</keyword>
<proteinExistence type="inferred from homology"/>
<name>A0A9D1GP91_9BACT</name>
<dbReference type="InterPro" id="IPR051801">
    <property type="entry name" value="GH28_Enzymes"/>
</dbReference>
<dbReference type="Proteomes" id="UP000886881">
    <property type="component" value="Unassembled WGS sequence"/>
</dbReference>
<evidence type="ECO:0000256" key="1">
    <source>
        <dbReference type="ARBA" id="ARBA00008834"/>
    </source>
</evidence>
<dbReference type="GO" id="GO:0004650">
    <property type="term" value="F:polygalacturonase activity"/>
    <property type="evidence" value="ECO:0007669"/>
    <property type="project" value="InterPro"/>
</dbReference>
<feature type="signal peptide" evidence="6">
    <location>
        <begin position="1"/>
        <end position="20"/>
    </location>
</feature>
<organism evidence="7 8">
    <name type="scientific">Candidatus Cryptobacteroides merdipullorum</name>
    <dbReference type="NCBI Taxonomy" id="2840771"/>
    <lineage>
        <taxon>Bacteria</taxon>
        <taxon>Pseudomonadati</taxon>
        <taxon>Bacteroidota</taxon>
        <taxon>Bacteroidia</taxon>
        <taxon>Bacteroidales</taxon>
        <taxon>Candidatus Cryptobacteroides</taxon>
    </lineage>
</organism>
<dbReference type="PANTHER" id="PTHR31339">
    <property type="entry name" value="PECTIN LYASE-RELATED"/>
    <property type="match status" value="1"/>
</dbReference>
<dbReference type="InterPro" id="IPR011050">
    <property type="entry name" value="Pectin_lyase_fold/virulence"/>
</dbReference>
<comment type="caution">
    <text evidence="7">The sequence shown here is derived from an EMBL/GenBank/DDBJ whole genome shotgun (WGS) entry which is preliminary data.</text>
</comment>
<gene>
    <name evidence="7" type="ORF">IAC35_06760</name>
</gene>
<dbReference type="SUPFAM" id="SSF51126">
    <property type="entry name" value="Pectin lyase-like"/>
    <property type="match status" value="1"/>
</dbReference>
<dbReference type="GO" id="GO:0005975">
    <property type="term" value="P:carbohydrate metabolic process"/>
    <property type="evidence" value="ECO:0007669"/>
    <property type="project" value="InterPro"/>
</dbReference>
<dbReference type="InterPro" id="IPR012334">
    <property type="entry name" value="Pectin_lyas_fold"/>
</dbReference>
<keyword evidence="2 4" id="KW-0378">Hydrolase</keyword>
<evidence type="ECO:0000256" key="6">
    <source>
        <dbReference type="SAM" id="SignalP"/>
    </source>
</evidence>
<dbReference type="Pfam" id="PF00295">
    <property type="entry name" value="Glyco_hydro_28"/>
    <property type="match status" value="1"/>
</dbReference>
<keyword evidence="6" id="KW-0732">Signal</keyword>
<evidence type="ECO:0000256" key="4">
    <source>
        <dbReference type="RuleBase" id="RU361169"/>
    </source>
</evidence>
<dbReference type="PANTHER" id="PTHR31339:SF9">
    <property type="entry name" value="PLASMIN AND FIBRONECTIN-BINDING PROTEIN A"/>
    <property type="match status" value="1"/>
</dbReference>
<evidence type="ECO:0000313" key="8">
    <source>
        <dbReference type="Proteomes" id="UP000886881"/>
    </source>
</evidence>
<dbReference type="InterPro" id="IPR000743">
    <property type="entry name" value="Glyco_hydro_28"/>
</dbReference>
<dbReference type="Gene3D" id="2.160.20.10">
    <property type="entry name" value="Single-stranded right-handed beta-helix, Pectin lyase-like"/>
    <property type="match status" value="1"/>
</dbReference>